<organism evidence="2 3">
    <name type="scientific">Cedecea neteri</name>
    <dbReference type="NCBI Taxonomy" id="158822"/>
    <lineage>
        <taxon>Bacteria</taxon>
        <taxon>Pseudomonadati</taxon>
        <taxon>Pseudomonadota</taxon>
        <taxon>Gammaproteobacteria</taxon>
        <taxon>Enterobacterales</taxon>
        <taxon>Enterobacteriaceae</taxon>
        <taxon>Cedecea</taxon>
    </lineage>
</organism>
<dbReference type="EMBL" id="CP023525">
    <property type="protein sequence ID" value="ATF91694.1"/>
    <property type="molecule type" value="Genomic_DNA"/>
</dbReference>
<feature type="signal peptide" evidence="1">
    <location>
        <begin position="1"/>
        <end position="20"/>
    </location>
</feature>
<dbReference type="RefSeq" id="WP_061277578.1">
    <property type="nucleotide sequence ID" value="NZ_CP023525.1"/>
</dbReference>
<reference evidence="2 3" key="1">
    <citation type="submission" date="2017-09" db="EMBL/GenBank/DDBJ databases">
        <title>FDA dAtabase for Regulatory Grade micrObial Sequences (FDA-ARGOS): Supporting development and validation of Infectious Disease Dx tests.</title>
        <authorList>
            <person name="Minogue T."/>
            <person name="Wolcott M."/>
            <person name="Wasieloski L."/>
            <person name="Aguilar W."/>
            <person name="Moore D."/>
            <person name="Tallon L."/>
            <person name="Sadzewicz L."/>
            <person name="Ott S."/>
            <person name="Zhao X."/>
            <person name="Nagaraj S."/>
            <person name="Vavikolanu K."/>
            <person name="Aluvathingal J."/>
            <person name="Nadendla S."/>
            <person name="Sichtig H."/>
        </authorList>
    </citation>
    <scope>NUCLEOTIDE SEQUENCE [LARGE SCALE GENOMIC DNA]</scope>
    <source>
        <strain evidence="2 3">FDAARGOS_392</strain>
    </source>
</reference>
<evidence type="ECO:0000256" key="1">
    <source>
        <dbReference type="SAM" id="SignalP"/>
    </source>
</evidence>
<evidence type="ECO:0000313" key="3">
    <source>
        <dbReference type="Proteomes" id="UP000217979"/>
    </source>
</evidence>
<feature type="chain" id="PRO_5013058713" evidence="1">
    <location>
        <begin position="21"/>
        <end position="75"/>
    </location>
</feature>
<proteinExistence type="predicted"/>
<evidence type="ECO:0000313" key="2">
    <source>
        <dbReference type="EMBL" id="ATF91694.1"/>
    </source>
</evidence>
<name>A0A291DV55_9ENTR</name>
<dbReference type="AlphaFoldDB" id="A0A291DV55"/>
<accession>A0A291DV55</accession>
<protein>
    <submittedName>
        <fullName evidence="2">Uncharacterized protein</fullName>
    </submittedName>
</protein>
<sequence>MKVLSIVGATLLATSFHAAAFVSNSSVHPEQTANVGNNAANGHAIPSEANYDITKIIPIAGCNCAFCTALRGANL</sequence>
<gene>
    <name evidence="2" type="ORF">CO704_06140</name>
</gene>
<keyword evidence="1" id="KW-0732">Signal</keyword>
<dbReference type="Proteomes" id="UP000217979">
    <property type="component" value="Chromosome"/>
</dbReference>